<dbReference type="InterPro" id="IPR032675">
    <property type="entry name" value="LRR_dom_sf"/>
</dbReference>
<gene>
    <name evidence="1" type="ORF">LVIROSA_LOCUS18497</name>
</gene>
<evidence type="ECO:0000313" key="1">
    <source>
        <dbReference type="EMBL" id="CAH1431796.1"/>
    </source>
</evidence>
<dbReference type="InterPro" id="IPR036047">
    <property type="entry name" value="F-box-like_dom_sf"/>
</dbReference>
<reference evidence="1 2" key="1">
    <citation type="submission" date="2022-01" db="EMBL/GenBank/DDBJ databases">
        <authorList>
            <person name="Xiong W."/>
            <person name="Schranz E."/>
        </authorList>
    </citation>
    <scope>NUCLEOTIDE SEQUENCE [LARGE SCALE GENOMIC DNA]</scope>
</reference>
<proteinExistence type="predicted"/>
<dbReference type="SUPFAM" id="SSF81383">
    <property type="entry name" value="F-box domain"/>
    <property type="match status" value="1"/>
</dbReference>
<sequence length="436" mass="48678">MAKHSPRDDNYDQLNINALFESLFAVSDSALIDASFDGFVESRSTDSHQNDGDFIERAIHLSSVLLEAGKRSARKRSSVHNASVWALTQDLTIKVFSMFDTQSLFCAAATCSFFKKCAADPLCYININLGTLAPKIKPKSKDPNNKDDMVSKMIQRAGSALQSIKIGVEPPYIIDDDDDKWGIKRFQQREESPFLTASCLSSLRANGGVPGSRLRSLHLYRITMKDKTALSDALSASLSVCHSLVELKFVDIFFDDRHVYISRILESVSRYCRLLEHFIFEFSGGRPDLVETSVCKEFVVNCPKITTLVLQACKLFPSEAFELVKGFNELKYVDFTNCYSLTGAFLEDLATKGGGNSLEVMILRRVYSLDKEVVIKFLNALLAGKFRQLRHLDISKSGGLVHTGDDGDLRYGASDIIPSKKLLKQRPNFCLVNKIC</sequence>
<dbReference type="Gene3D" id="3.80.10.10">
    <property type="entry name" value="Ribonuclease Inhibitor"/>
    <property type="match status" value="1"/>
</dbReference>
<accession>A0AAU9MXJ7</accession>
<dbReference type="AlphaFoldDB" id="A0AAU9MXJ7"/>
<dbReference type="SUPFAM" id="SSF52047">
    <property type="entry name" value="RNI-like"/>
    <property type="match status" value="1"/>
</dbReference>
<evidence type="ECO:0000313" key="2">
    <source>
        <dbReference type="Proteomes" id="UP001157418"/>
    </source>
</evidence>
<organism evidence="1 2">
    <name type="scientific">Lactuca virosa</name>
    <dbReference type="NCBI Taxonomy" id="75947"/>
    <lineage>
        <taxon>Eukaryota</taxon>
        <taxon>Viridiplantae</taxon>
        <taxon>Streptophyta</taxon>
        <taxon>Embryophyta</taxon>
        <taxon>Tracheophyta</taxon>
        <taxon>Spermatophyta</taxon>
        <taxon>Magnoliopsida</taxon>
        <taxon>eudicotyledons</taxon>
        <taxon>Gunneridae</taxon>
        <taxon>Pentapetalae</taxon>
        <taxon>asterids</taxon>
        <taxon>campanulids</taxon>
        <taxon>Asterales</taxon>
        <taxon>Asteraceae</taxon>
        <taxon>Cichorioideae</taxon>
        <taxon>Cichorieae</taxon>
        <taxon>Lactucinae</taxon>
        <taxon>Lactuca</taxon>
    </lineage>
</organism>
<keyword evidence="2" id="KW-1185">Reference proteome</keyword>
<comment type="caution">
    <text evidence="1">The sequence shown here is derived from an EMBL/GenBank/DDBJ whole genome shotgun (WGS) entry which is preliminary data.</text>
</comment>
<protein>
    <recommendedName>
        <fullName evidence="3">F-box domain-containing protein</fullName>
    </recommendedName>
</protein>
<evidence type="ECO:0008006" key="3">
    <source>
        <dbReference type="Google" id="ProtNLM"/>
    </source>
</evidence>
<name>A0AAU9MXJ7_9ASTR</name>
<dbReference type="Proteomes" id="UP001157418">
    <property type="component" value="Unassembled WGS sequence"/>
</dbReference>
<dbReference type="EMBL" id="CAKMRJ010003334">
    <property type="protein sequence ID" value="CAH1431796.1"/>
    <property type="molecule type" value="Genomic_DNA"/>
</dbReference>